<feature type="region of interest" description="Disordered" evidence="1">
    <location>
        <begin position="901"/>
        <end position="923"/>
    </location>
</feature>
<dbReference type="Proteomes" id="UP001497602">
    <property type="component" value="Unassembled WGS sequence"/>
</dbReference>
<comment type="caution">
    <text evidence="3">The sequence shown here is derived from an EMBL/GenBank/DDBJ whole genome shotgun (WGS) entry which is preliminary data.</text>
</comment>
<dbReference type="Pfam" id="PF13779">
    <property type="entry name" value="DUF4175"/>
    <property type="match status" value="1"/>
</dbReference>
<evidence type="ECO:0000313" key="4">
    <source>
        <dbReference type="Proteomes" id="UP001497602"/>
    </source>
</evidence>
<feature type="region of interest" description="Disordered" evidence="1">
    <location>
        <begin position="740"/>
        <end position="764"/>
    </location>
</feature>
<feature type="region of interest" description="Disordered" evidence="1">
    <location>
        <begin position="558"/>
        <end position="581"/>
    </location>
</feature>
<name>A0ABM9PQ19_9FLAO</name>
<feature type="transmembrane region" description="Helical" evidence="2">
    <location>
        <begin position="28"/>
        <end position="50"/>
    </location>
</feature>
<accession>A0ABM9PQ19</accession>
<keyword evidence="2" id="KW-0472">Membrane</keyword>
<gene>
    <name evidence="3" type="ORF">T190115A13A_50102</name>
</gene>
<keyword evidence="2" id="KW-1133">Transmembrane helix</keyword>
<proteinExistence type="predicted"/>
<dbReference type="InterPro" id="IPR012683">
    <property type="entry name" value="CHP02302_TM"/>
</dbReference>
<feature type="compositionally biased region" description="Basic and acidic residues" evidence="1">
    <location>
        <begin position="939"/>
        <end position="979"/>
    </location>
</feature>
<evidence type="ECO:0000256" key="1">
    <source>
        <dbReference type="SAM" id="MobiDB-lite"/>
    </source>
</evidence>
<keyword evidence="4" id="KW-1185">Reference proteome</keyword>
<organism evidence="3 4">
    <name type="scientific">Tenacibaculum vairaonense</name>
    <dbReference type="NCBI Taxonomy" id="3137860"/>
    <lineage>
        <taxon>Bacteria</taxon>
        <taxon>Pseudomonadati</taxon>
        <taxon>Bacteroidota</taxon>
        <taxon>Flavobacteriia</taxon>
        <taxon>Flavobacteriales</taxon>
        <taxon>Flavobacteriaceae</taxon>
        <taxon>Tenacibaculum</taxon>
    </lineage>
</organism>
<evidence type="ECO:0000256" key="2">
    <source>
        <dbReference type="SAM" id="Phobius"/>
    </source>
</evidence>
<sequence>MDVFNSIEKKLQQFSSKYYTNELIKGSILFFSLGLIYLFVTLFIEYFLWLKPTARTFLFWLFIAIELLLLIRFICFPIFKLIGLKKGISTEEASKIIGNHFPEVKDKLLNVLQLKQNSEQSDLLLASIAQKSKELQPVPFAKAVNFKSNLKYAKYGLIPVFIWLLTLLSGLNTKLGQSFNRVLDYKTAYAPPAPFHFSLTNNQLNVIKGKSITVYAEAKGELIPEEARVSFNDQQYYMQNNGNGLFSYTFNDVQTPINFFISANKVESQEYKINLIKTPSIQNISLKLQYPSYTKKKNETITNTGNMNVPQGTFVTWQLKTSETESVAFVFDEKRELFNENSKEDYSFKKRILEDINYQITTSNKNLKDYEQLQFSINVVKDELPTISVQSNIDSISRGNAQFVGQITDDYGFSKLELVYHEENNNQTTENQLIKIKNSPIQTFEYQFPNGLNLKENTNYELYFQVYDNDRVNGAKKVISRKFYYKQKSSEEIDEELLQEQKDFIDKLENSLEKQQNSKKELEKIQFELQNKKNISWSDQKNLKNLIKRQEQYQKMMQRQTEKLEENFEEKEEKNESLQEKKEQLKKRMDELKKLEKQQKLLDELKKLADKLKKDDLIKKAKELSEQNKQQEKSLERILEMTKRYYVEQKMNQISKKLDDLAKKQEEAAKKQEENTNKDEKEQNEKAKEEQEKLNKEFDQIKKDIDELKKDNEKLKEPMDIPSMEELKKDTQKELDKAKENLEKNKSSDAKKNQKKAAQKMQEMSKKMQQSMDMMSMEMQEENMEGLRQILENLVTFSFNQEDLMNTFSSTSSAHPNFGSNLRKQHQLKTYFEHIDDSLFVLSMRVPQISTEVQNELANAHYNLDQSLENFADNRFRNGVSNQQYVMTSANTIANMLSDTLDAMKNPKPGSGKGKGKGESFSLPDIIQKQNELMEKMKEGMKKNNKGKPKDGKGEKDGEKKGDKGKKEGKGEGEQKEGEGMNGELYEIYKEQSQLRQQLENAIKKGKDGNGKAKKAIEKMEQLENKILENGFTQETINRMKQLNYELLKLDKATFEQGKKKERKSNTNLQEYNSTNRKNLEFKKLFYNQTEILNRQSLPLQENYKNKVKKYFTTTKKQD</sequence>
<dbReference type="EMBL" id="CAXJRC010000042">
    <property type="protein sequence ID" value="CAL2107860.1"/>
    <property type="molecule type" value="Genomic_DNA"/>
</dbReference>
<evidence type="ECO:0000313" key="3">
    <source>
        <dbReference type="EMBL" id="CAL2107860.1"/>
    </source>
</evidence>
<dbReference type="RefSeq" id="WP_348739455.1">
    <property type="nucleotide sequence ID" value="NZ_CAXJRC010000042.1"/>
</dbReference>
<feature type="region of interest" description="Disordered" evidence="1">
    <location>
        <begin position="658"/>
        <end position="728"/>
    </location>
</feature>
<feature type="compositionally biased region" description="Basic and acidic residues" evidence="1">
    <location>
        <begin position="560"/>
        <end position="581"/>
    </location>
</feature>
<feature type="region of interest" description="Disordered" evidence="1">
    <location>
        <begin position="939"/>
        <end position="982"/>
    </location>
</feature>
<reference evidence="3 4" key="1">
    <citation type="submission" date="2024-05" db="EMBL/GenBank/DDBJ databases">
        <authorList>
            <person name="Duchaud E."/>
        </authorList>
    </citation>
    <scope>NUCLEOTIDE SEQUENCE [LARGE SCALE GENOMIC DNA]</scope>
    <source>
        <strain evidence="3">Ena-SAMPLE-TAB-13-05-2024-13:56:06:370-140305</strain>
    </source>
</reference>
<feature type="compositionally biased region" description="Basic and acidic residues" evidence="1">
    <location>
        <begin position="740"/>
        <end position="752"/>
    </location>
</feature>
<feature type="transmembrane region" description="Helical" evidence="2">
    <location>
        <begin position="56"/>
        <end position="79"/>
    </location>
</feature>
<protein>
    <recommendedName>
        <fullName evidence="5">Glutamyl-tRNA synthetase</fullName>
    </recommendedName>
</protein>
<evidence type="ECO:0008006" key="5">
    <source>
        <dbReference type="Google" id="ProtNLM"/>
    </source>
</evidence>
<keyword evidence="2" id="KW-0812">Transmembrane</keyword>